<dbReference type="GeneID" id="55003782"/>
<name>A0A385UHH3_9CAUD</name>
<accession>A0A385UHH3</accession>
<sequence length="443" mass="48441">MADETQAPAPKEIGYVHAGSEESIRGVDEEHVDELRWPQCLDTYAEMRKDSSVASLLKAVTLPIRATPWRIDPAGAPDEVTEFVARQLGLPIIGEEAKDALPRRSRRFSWPEHLRMALWMLPYGAMYFEQVVEMDDQGRWGLRKLAPRMPKSLADIQVARDGGLIAIEQKAPTGGNLIRPTRSSGRTIIPVTRLVAYVNDREGADWTGESLLRPAFKHWMLRDRLLKVEAVTHERNGMGVPVYINPPNASDEQIEKGRAMAQAYAAGDQSGVSLPFDSKLQLLGVTGQLPDPRGAIEYHDAMIGKTGLAHFLNLDGKGGSYALATTQGDLFTTSLAATADAIADVANEHIVNDLVDWNFGEDVPAPRIVFDDMRSTSVEVANALRTLADAGLIRPDRGIEEWLRREMGAPAKDTPPPETPWTPDQGGGDDAGNTNSPESADPA</sequence>
<evidence type="ECO:0000256" key="1">
    <source>
        <dbReference type="SAM" id="MobiDB-lite"/>
    </source>
</evidence>
<evidence type="ECO:0000313" key="2">
    <source>
        <dbReference type="EMBL" id="AYB70485.1"/>
    </source>
</evidence>
<dbReference type="InterPro" id="IPR009279">
    <property type="entry name" value="Portal_Mu"/>
</dbReference>
<dbReference type="EMBL" id="MH727560">
    <property type="protein sequence ID" value="AYB70485.1"/>
    <property type="molecule type" value="Genomic_DNA"/>
</dbReference>
<feature type="compositionally biased region" description="Polar residues" evidence="1">
    <location>
        <begin position="432"/>
        <end position="443"/>
    </location>
</feature>
<proteinExistence type="predicted"/>
<gene>
    <name evidence="2" type="primary">3</name>
    <name evidence="2" type="ORF">SAMW_3</name>
</gene>
<dbReference type="Proteomes" id="UP000280497">
    <property type="component" value="Segment"/>
</dbReference>
<dbReference type="Pfam" id="PF06074">
    <property type="entry name" value="Portal_Mu"/>
    <property type="match status" value="1"/>
</dbReference>
<feature type="region of interest" description="Disordered" evidence="1">
    <location>
        <begin position="403"/>
        <end position="443"/>
    </location>
</feature>
<protein>
    <submittedName>
        <fullName evidence="2">Portal protein</fullName>
    </submittedName>
</protein>
<evidence type="ECO:0000313" key="3">
    <source>
        <dbReference type="Proteomes" id="UP000280497"/>
    </source>
</evidence>
<dbReference type="RefSeq" id="YP_009812712.1">
    <property type="nucleotide sequence ID" value="NC_048069.1"/>
</dbReference>
<reference evidence="2 3" key="1">
    <citation type="submission" date="2018-08" db="EMBL/GenBank/DDBJ databases">
        <authorList>
            <person name="Pathak A."/>
            <person name="Staton O.A."/>
            <person name="Aldaher A.R."/>
            <person name="Baird K.M."/>
            <person name="Borah A."/>
            <person name="Haggard G.E."/>
            <person name="Meesala S."/>
            <person name="Nealy S.L."/>
            <person name="Ramdas R."/>
            <person name="Rocha M."/>
            <person name="Sristi D."/>
            <person name="Thukral S."/>
            <person name="Walls C.E."/>
            <person name="Waqas M."/>
            <person name="Williams M.R."/>
            <person name="Winters A.K."/>
            <person name="Sahawneh K.J."/>
            <person name="Monti D.L."/>
            <person name="Garlena R.A."/>
            <person name="Russell D.A."/>
            <person name="Pope W.H."/>
            <person name="Jacobs-Sera D."/>
            <person name="Hatfull G.F."/>
        </authorList>
    </citation>
    <scope>NUCLEOTIDE SEQUENCE [LARGE SCALE GENOMIC DNA]</scope>
</reference>
<organism evidence="2 3">
    <name type="scientific">Corynebacterium phage SamW</name>
    <dbReference type="NCBI Taxonomy" id="2301601"/>
    <lineage>
        <taxon>Viruses</taxon>
        <taxon>Duplodnaviria</taxon>
        <taxon>Heunggongvirae</taxon>
        <taxon>Uroviricota</taxon>
        <taxon>Caudoviricetes</taxon>
        <taxon>Samwavirus</taxon>
        <taxon>Samwavirus samW</taxon>
    </lineage>
</organism>
<keyword evidence="3" id="KW-1185">Reference proteome</keyword>
<dbReference type="KEGG" id="vg:55003782"/>